<sequence length="62" mass="7653">MKRKYEIFVNPPPQTIKRKGGELISLHVSKKAKKEPMLRFVALFRGYLARKWWRLRQFLFYR</sequence>
<evidence type="ECO:0000313" key="1">
    <source>
        <dbReference type="EMBL" id="QHU09504.1"/>
    </source>
</evidence>
<dbReference type="PROSITE" id="PS50096">
    <property type="entry name" value="IQ"/>
    <property type="match status" value="1"/>
</dbReference>
<dbReference type="AlphaFoldDB" id="A0A6C0K0D5"/>
<reference evidence="1" key="1">
    <citation type="journal article" date="2020" name="Nature">
        <title>Giant virus diversity and host interactions through global metagenomics.</title>
        <authorList>
            <person name="Schulz F."/>
            <person name="Roux S."/>
            <person name="Paez-Espino D."/>
            <person name="Jungbluth S."/>
            <person name="Walsh D.A."/>
            <person name="Denef V.J."/>
            <person name="McMahon K.D."/>
            <person name="Konstantinidis K.T."/>
            <person name="Eloe-Fadrosh E.A."/>
            <person name="Kyrpides N.C."/>
            <person name="Woyke T."/>
        </authorList>
    </citation>
    <scope>NUCLEOTIDE SEQUENCE</scope>
    <source>
        <strain evidence="1">GVMAG-S-1101164-105</strain>
    </source>
</reference>
<dbReference type="EMBL" id="MN740737">
    <property type="protein sequence ID" value="QHU09504.1"/>
    <property type="molecule type" value="Genomic_DNA"/>
</dbReference>
<protein>
    <submittedName>
        <fullName evidence="1">Uncharacterized protein</fullName>
    </submittedName>
</protein>
<proteinExistence type="predicted"/>
<name>A0A6C0K0D5_9ZZZZ</name>
<accession>A0A6C0K0D5</accession>
<organism evidence="1">
    <name type="scientific">viral metagenome</name>
    <dbReference type="NCBI Taxonomy" id="1070528"/>
    <lineage>
        <taxon>unclassified sequences</taxon>
        <taxon>metagenomes</taxon>
        <taxon>organismal metagenomes</taxon>
    </lineage>
</organism>